<accession>A0A822L822</accession>
<gene>
    <name evidence="1" type="ORF">MICCA_1140016</name>
</gene>
<evidence type="ECO:0000313" key="1">
    <source>
        <dbReference type="EMBL" id="CCH91187.1"/>
    </source>
</evidence>
<dbReference type="EMBL" id="CAIH01000018">
    <property type="protein sequence ID" value="CCH91187.1"/>
    <property type="molecule type" value="Genomic_DNA"/>
</dbReference>
<evidence type="ECO:0000313" key="2">
    <source>
        <dbReference type="Proteomes" id="UP000005806"/>
    </source>
</evidence>
<reference evidence="1 2" key="1">
    <citation type="submission" date="2012-04" db="EMBL/GenBank/DDBJ databases">
        <authorList>
            <person name="Genoscope - CEA"/>
        </authorList>
    </citation>
    <scope>NUCLEOTIDE SEQUENCE [LARGE SCALE GENOMIC DNA]</scope>
    <source>
        <strain evidence="1 2">9432</strain>
    </source>
</reference>
<sequence>MDAAISCCEGWSEPQVENFITYLNKHKHRIVNYGYFQEEWISIGSGSGSSQVKQIGFRVKIAGASWNSGNVPQVLRHRCAYLNGSLF</sequence>
<name>A0A822L822_MICAE</name>
<proteinExistence type="predicted"/>
<comment type="caution">
    <text evidence="1">The sequence shown here is derived from an EMBL/GenBank/DDBJ whole genome shotgun (WGS) entry which is preliminary data.</text>
</comment>
<dbReference type="AlphaFoldDB" id="A0A822L822"/>
<organism evidence="1 2">
    <name type="scientific">Microcystis aeruginosa PCC 9432</name>
    <dbReference type="NCBI Taxonomy" id="1160280"/>
    <lineage>
        <taxon>Bacteria</taxon>
        <taxon>Bacillati</taxon>
        <taxon>Cyanobacteriota</taxon>
        <taxon>Cyanophyceae</taxon>
        <taxon>Oscillatoriophycideae</taxon>
        <taxon>Chroococcales</taxon>
        <taxon>Microcystaceae</taxon>
        <taxon>Microcystis</taxon>
    </lineage>
</organism>
<dbReference type="Proteomes" id="UP000005806">
    <property type="component" value="Unassembled WGS sequence"/>
</dbReference>
<protein>
    <submittedName>
        <fullName evidence="1">Uncharacterized protein</fullName>
    </submittedName>
</protein>